<evidence type="ECO:0000256" key="1">
    <source>
        <dbReference type="SAM" id="Phobius"/>
    </source>
</evidence>
<accession>A0A832DMP4</accession>
<keyword evidence="1" id="KW-0812">Transmembrane</keyword>
<sequence length="103" mass="12071">MNIEYILYTTLVFIVSISVYGIYFIQKTKRESQLLLKRNISLLREEKIISAVEPNRTKKRRKLLRRIKSNNELNELKVLSEAQKSKLSAGEILLAQRINSYSN</sequence>
<protein>
    <submittedName>
        <fullName evidence="2">Uncharacterized protein</fullName>
    </submittedName>
</protein>
<dbReference type="EMBL" id="DSVI01000007">
    <property type="protein sequence ID" value="HGT47676.1"/>
    <property type="molecule type" value="Genomic_DNA"/>
</dbReference>
<evidence type="ECO:0000313" key="2">
    <source>
        <dbReference type="EMBL" id="HGT47676.1"/>
    </source>
</evidence>
<organism evidence="2">
    <name type="scientific">Ignavibacterium album</name>
    <dbReference type="NCBI Taxonomy" id="591197"/>
    <lineage>
        <taxon>Bacteria</taxon>
        <taxon>Pseudomonadati</taxon>
        <taxon>Ignavibacteriota</taxon>
        <taxon>Ignavibacteria</taxon>
        <taxon>Ignavibacteriales</taxon>
        <taxon>Ignavibacteriaceae</taxon>
        <taxon>Ignavibacterium</taxon>
    </lineage>
</organism>
<keyword evidence="1" id="KW-0472">Membrane</keyword>
<keyword evidence="1" id="KW-1133">Transmembrane helix</keyword>
<proteinExistence type="predicted"/>
<gene>
    <name evidence="2" type="ORF">ENS56_06555</name>
</gene>
<dbReference type="AlphaFoldDB" id="A0A832DMP4"/>
<comment type="caution">
    <text evidence="2">The sequence shown here is derived from an EMBL/GenBank/DDBJ whole genome shotgun (WGS) entry which is preliminary data.</text>
</comment>
<reference evidence="2" key="1">
    <citation type="journal article" date="2020" name="mSystems">
        <title>Genome- and Community-Level Interaction Insights into Carbon Utilization and Element Cycling Functions of Hydrothermarchaeota in Hydrothermal Sediment.</title>
        <authorList>
            <person name="Zhou Z."/>
            <person name="Liu Y."/>
            <person name="Xu W."/>
            <person name="Pan J."/>
            <person name="Luo Z.H."/>
            <person name="Li M."/>
        </authorList>
    </citation>
    <scope>NUCLEOTIDE SEQUENCE [LARGE SCALE GENOMIC DNA]</scope>
    <source>
        <strain evidence="2">SpSt-500</strain>
    </source>
</reference>
<feature type="transmembrane region" description="Helical" evidence="1">
    <location>
        <begin position="6"/>
        <end position="25"/>
    </location>
</feature>
<name>A0A832DMP4_9BACT</name>